<keyword evidence="3" id="KW-1185">Reference proteome</keyword>
<organism evidence="2 3">
    <name type="scientific">Marinomonas piezotolerans</name>
    <dbReference type="NCBI Taxonomy" id="2213058"/>
    <lineage>
        <taxon>Bacteria</taxon>
        <taxon>Pseudomonadati</taxon>
        <taxon>Pseudomonadota</taxon>
        <taxon>Gammaproteobacteria</taxon>
        <taxon>Oceanospirillales</taxon>
        <taxon>Oceanospirillaceae</taxon>
        <taxon>Marinomonas</taxon>
    </lineage>
</organism>
<sequence length="219" mass="24724">MPQELYVVSLIFSCLALVVSGITAWLTLFHKGSLKATQPTTIFFGPDGPNYEIPSNKVYLRTLLYSTAKKGQVLESLYVSLKRNESNQNFSIWVYGDKNDLKRGSGLFIPQDGVTFDHHFLMPSDGAEFKFISGDYQLKLYARLVGEREVQLLYEVNLYISEQQAKELSTPNTGIHFDWGADQRKYHAHIRSNPAQQTELIAELLANKLMQPTAKASAD</sequence>
<dbReference type="OrthoDB" id="675261at2"/>
<dbReference type="Proteomes" id="UP000254326">
    <property type="component" value="Unassembled WGS sequence"/>
</dbReference>
<comment type="caution">
    <text evidence="2">The sequence shown here is derived from an EMBL/GenBank/DDBJ whole genome shotgun (WGS) entry which is preliminary data.</text>
</comment>
<reference evidence="2 3" key="1">
    <citation type="submission" date="2018-06" db="EMBL/GenBank/DDBJ databases">
        <title>Marinomonas sp. YLB-05 draft genome sequence.</title>
        <authorList>
            <person name="Yu L."/>
            <person name="Tang X."/>
        </authorList>
    </citation>
    <scope>NUCLEOTIDE SEQUENCE [LARGE SCALE GENOMIC DNA]</scope>
    <source>
        <strain evidence="2 3">YLB-05</strain>
    </source>
</reference>
<accession>A0A370UB30</accession>
<protein>
    <submittedName>
        <fullName evidence="2">Uncharacterized protein</fullName>
    </submittedName>
</protein>
<proteinExistence type="predicted"/>
<gene>
    <name evidence="2" type="ORF">DN730_05135</name>
</gene>
<dbReference type="AlphaFoldDB" id="A0A370UB30"/>
<dbReference type="EMBL" id="QKRA01000002">
    <property type="protein sequence ID" value="RDL45003.1"/>
    <property type="molecule type" value="Genomic_DNA"/>
</dbReference>
<feature type="transmembrane region" description="Helical" evidence="1">
    <location>
        <begin position="6"/>
        <end position="28"/>
    </location>
</feature>
<evidence type="ECO:0000313" key="2">
    <source>
        <dbReference type="EMBL" id="RDL45003.1"/>
    </source>
</evidence>
<keyword evidence="1" id="KW-0812">Transmembrane</keyword>
<keyword evidence="1" id="KW-1133">Transmembrane helix</keyword>
<evidence type="ECO:0000256" key="1">
    <source>
        <dbReference type="SAM" id="Phobius"/>
    </source>
</evidence>
<name>A0A370UB30_9GAMM</name>
<keyword evidence="1" id="KW-0472">Membrane</keyword>
<evidence type="ECO:0000313" key="3">
    <source>
        <dbReference type="Proteomes" id="UP000254326"/>
    </source>
</evidence>
<dbReference type="RefSeq" id="WP_115467040.1">
    <property type="nucleotide sequence ID" value="NZ_QKRA01000002.1"/>
</dbReference>